<evidence type="ECO:0000256" key="2">
    <source>
        <dbReference type="SAM" id="Phobius"/>
    </source>
</evidence>
<proteinExistence type="inferred from homology"/>
<feature type="transmembrane region" description="Helical" evidence="2">
    <location>
        <begin position="394"/>
        <end position="416"/>
    </location>
</feature>
<reference evidence="4 5" key="1">
    <citation type="submission" date="2015-02" db="EMBL/GenBank/DDBJ databases">
        <title>Draft genome sequences of ten Microbacterium spp. with emphasis on heavy metal contaminated environments.</title>
        <authorList>
            <person name="Corretto E."/>
        </authorList>
    </citation>
    <scope>NUCLEOTIDE SEQUENCE [LARGE SCALE GENOMIC DNA]</scope>
    <source>
        <strain evidence="4 5">BEL163</strain>
    </source>
</reference>
<dbReference type="PANTHER" id="PTHR10566">
    <property type="entry name" value="CHAPERONE-ACTIVITY OF BC1 COMPLEX CABC1 -RELATED"/>
    <property type="match status" value="1"/>
</dbReference>
<dbReference type="InterPro" id="IPR004147">
    <property type="entry name" value="ABC1_dom"/>
</dbReference>
<sequence>MIEAALTRRKRPPKPLYGARLRQSTKCKVWGSVAAQFDRLVALVADDEDACGSFDDVVGDGFELVDLEYPGDLREEPLKKSEVPTRDSFDGGDGLSVREVLRIEGASDPFLVEGHTLSDPSALTNRPEAERADQASRLFRSTLIQIIDDGVFHADLHPGNIMLAAGGELVLLDFGSIGRLDSELRKQIGNVLLAFYRGDSRNFADALLAFVELPDDIDEFQLRREIGAFMSNKLGPGSAIDVTVFTEMVRLLSSNRIAVPGGLASAFRAIATLEGTLRYLSPSFQMLTEAADFAERRVAEATRPAALYATATDELASILPLLRRLPERADRISGALASGRLSMNVRLLADHRDRSLIRDLVNLLAVTFLAGVFGVMAAMLLISNGGPEVSPSLTLYQIFGYLLVVASGLLTLKVLFDVFRLRGRP</sequence>
<feature type="transmembrane region" description="Helical" evidence="2">
    <location>
        <begin position="360"/>
        <end position="382"/>
    </location>
</feature>
<dbReference type="Proteomes" id="UP000033725">
    <property type="component" value="Unassembled WGS sequence"/>
</dbReference>
<keyword evidence="4" id="KW-0808">Transferase</keyword>
<name>A0A0F0KPX6_9MICO</name>
<gene>
    <name evidence="4" type="primary">ubiB_3</name>
    <name evidence="4" type="ORF">RN51_02301</name>
</gene>
<evidence type="ECO:0000256" key="1">
    <source>
        <dbReference type="ARBA" id="ARBA00009670"/>
    </source>
</evidence>
<dbReference type="SUPFAM" id="SSF56112">
    <property type="entry name" value="Protein kinase-like (PK-like)"/>
    <property type="match status" value="1"/>
</dbReference>
<comment type="caution">
    <text evidence="4">The sequence shown here is derived from an EMBL/GenBank/DDBJ whole genome shotgun (WGS) entry which is preliminary data.</text>
</comment>
<evidence type="ECO:0000313" key="4">
    <source>
        <dbReference type="EMBL" id="KJL21286.1"/>
    </source>
</evidence>
<keyword evidence="2" id="KW-1133">Transmembrane helix</keyword>
<dbReference type="PATRIC" id="fig|82380.10.peg.2313"/>
<organism evidence="4 5">
    <name type="scientific">Microbacterium oxydans</name>
    <dbReference type="NCBI Taxonomy" id="82380"/>
    <lineage>
        <taxon>Bacteria</taxon>
        <taxon>Bacillati</taxon>
        <taxon>Actinomycetota</taxon>
        <taxon>Actinomycetes</taxon>
        <taxon>Micrococcales</taxon>
        <taxon>Microbacteriaceae</taxon>
        <taxon>Microbacterium</taxon>
    </lineage>
</organism>
<keyword evidence="2" id="KW-0472">Membrane</keyword>
<evidence type="ECO:0000259" key="3">
    <source>
        <dbReference type="Pfam" id="PF03109"/>
    </source>
</evidence>
<dbReference type="PANTHER" id="PTHR10566:SF113">
    <property type="entry name" value="PROTEIN ACTIVITY OF BC1 COMPLEX KINASE 7, CHLOROPLASTIC"/>
    <property type="match status" value="1"/>
</dbReference>
<dbReference type="InterPro" id="IPR011009">
    <property type="entry name" value="Kinase-like_dom_sf"/>
</dbReference>
<dbReference type="Gene3D" id="1.10.510.10">
    <property type="entry name" value="Transferase(Phosphotransferase) domain 1"/>
    <property type="match status" value="1"/>
</dbReference>
<comment type="similarity">
    <text evidence="1">Belongs to the protein kinase superfamily. ADCK protein kinase family.</text>
</comment>
<dbReference type="AlphaFoldDB" id="A0A0F0KPX6"/>
<accession>A0A0F0KPX6</accession>
<dbReference type="EMBL" id="JYIV01000027">
    <property type="protein sequence ID" value="KJL21286.1"/>
    <property type="molecule type" value="Genomic_DNA"/>
</dbReference>
<protein>
    <recommendedName>
        <fullName evidence="3">ABC1 atypical kinase-like domain-containing protein</fullName>
    </recommendedName>
</protein>
<dbReference type="InterPro" id="IPR050154">
    <property type="entry name" value="UbiB_kinase"/>
</dbReference>
<dbReference type="Pfam" id="PF03109">
    <property type="entry name" value="ABC1"/>
    <property type="match status" value="1"/>
</dbReference>
<dbReference type="GO" id="GO:0016740">
    <property type="term" value="F:transferase activity"/>
    <property type="evidence" value="ECO:0007669"/>
    <property type="project" value="UniProtKB-KW"/>
</dbReference>
<feature type="domain" description="ABC1 atypical kinase-like" evidence="3">
    <location>
        <begin position="112"/>
        <end position="204"/>
    </location>
</feature>
<keyword evidence="2" id="KW-0812">Transmembrane</keyword>
<evidence type="ECO:0000313" key="5">
    <source>
        <dbReference type="Proteomes" id="UP000033725"/>
    </source>
</evidence>